<sequence length="360" mass="39767">MGHQKASSGQVWGLPVRHDQEENVMTGKTLFRMLGISVLVVCLLGFTTQTSEAAEYKVLVVMSYEEAFPWDQDIKAGIEDVLADLAEIKYFYMNTKTNLEGGEQKAQEAYAFYQEFQPDGVITSDDNAQSMFVVPYLKDNVETPVMFCGVNAEPERYGYPASNVSGILERDNIRESIVFAQQIVPEIQTIGYIGKDSPTAQAAMERIQDDSERFPAETVGFKLPKTMQEAVAMTQELKDQADALFIMAALEGLLDEQGNPLPEKTIIPVLAETFGKPLVGIVANHVASGALCAVIQSGQEQGRTAAKMLLQAMQGTPVSEIPITRNQYGQRIINRDTMKALNIKPRGNFLRGTELIRTAR</sequence>
<gene>
    <name evidence="1" type="ORF">GF339_10870</name>
</gene>
<dbReference type="Pfam" id="PF04392">
    <property type="entry name" value="ABC_sub_bind"/>
    <property type="match status" value="1"/>
</dbReference>
<dbReference type="SUPFAM" id="SSF53822">
    <property type="entry name" value="Periplasmic binding protein-like I"/>
    <property type="match status" value="1"/>
</dbReference>
<dbReference type="PANTHER" id="PTHR35271">
    <property type="entry name" value="ABC TRANSPORTER, SUBSTRATE-BINDING LIPOPROTEIN-RELATED"/>
    <property type="match status" value="1"/>
</dbReference>
<protein>
    <submittedName>
        <fullName evidence="1">ABC transporter substrate-binding protein</fullName>
    </submittedName>
</protein>
<dbReference type="EMBL" id="WJJP01000353">
    <property type="protein sequence ID" value="MBD3325078.1"/>
    <property type="molecule type" value="Genomic_DNA"/>
</dbReference>
<comment type="caution">
    <text evidence="1">The sequence shown here is derived from an EMBL/GenBank/DDBJ whole genome shotgun (WGS) entry which is preliminary data.</text>
</comment>
<evidence type="ECO:0000313" key="1">
    <source>
        <dbReference type="EMBL" id="MBD3325078.1"/>
    </source>
</evidence>
<evidence type="ECO:0000313" key="2">
    <source>
        <dbReference type="Proteomes" id="UP000649604"/>
    </source>
</evidence>
<dbReference type="PANTHER" id="PTHR35271:SF1">
    <property type="entry name" value="ABC TRANSPORTER, SUBSTRATE-BINDING LIPOPROTEIN"/>
    <property type="match status" value="1"/>
</dbReference>
<dbReference type="InterPro" id="IPR007487">
    <property type="entry name" value="ABC_transpt-TYRBP-like"/>
</dbReference>
<accession>A0A9D5Q664</accession>
<proteinExistence type="predicted"/>
<dbReference type="AlphaFoldDB" id="A0A9D5Q664"/>
<dbReference type="InterPro" id="IPR028082">
    <property type="entry name" value="Peripla_BP_I"/>
</dbReference>
<organism evidence="1 2">
    <name type="scientific">candidate division KSB3 bacterium</name>
    <dbReference type="NCBI Taxonomy" id="2044937"/>
    <lineage>
        <taxon>Bacteria</taxon>
        <taxon>candidate division KSB3</taxon>
    </lineage>
</organism>
<dbReference type="Gene3D" id="3.40.50.2300">
    <property type="match status" value="2"/>
</dbReference>
<name>A0A9D5Q664_9BACT</name>
<reference evidence="1" key="1">
    <citation type="submission" date="2019-11" db="EMBL/GenBank/DDBJ databases">
        <title>Microbial mats filling the niche in hypersaline microbial mats.</title>
        <authorList>
            <person name="Wong H.L."/>
            <person name="Macleod F.I."/>
            <person name="White R.A. III"/>
            <person name="Burns B.P."/>
        </authorList>
    </citation>
    <scope>NUCLEOTIDE SEQUENCE</scope>
    <source>
        <strain evidence="1">Rbin_158</strain>
    </source>
</reference>
<dbReference type="Proteomes" id="UP000649604">
    <property type="component" value="Unassembled WGS sequence"/>
</dbReference>